<dbReference type="GO" id="GO:0046872">
    <property type="term" value="F:metal ion binding"/>
    <property type="evidence" value="ECO:0007669"/>
    <property type="project" value="InterPro"/>
</dbReference>
<evidence type="ECO:0000313" key="2">
    <source>
        <dbReference type="EMBL" id="AII06971.1"/>
    </source>
</evidence>
<dbReference type="RefSeq" id="WP_128640282.1">
    <property type="nucleotide sequence ID" value="NZ_CP008947.1"/>
</dbReference>
<dbReference type="eggNOG" id="ENOG50314EV">
    <property type="taxonomic scope" value="Bacteria"/>
</dbReference>
<evidence type="ECO:0000313" key="3">
    <source>
        <dbReference type="Proteomes" id="UP000028488"/>
    </source>
</evidence>
<sequence>MTTSSPWPTIHDERRALVDDLEPLTDTQWSTPSLCERWTVRDVFAHMTATEKMTPPKFVGKLVGSGFRINTMFEKDIAHEEEGTPAESLDEFRAHMGDSTHPPGPIDAMLGEMIVHGEDIRRPLGIAHEYPMDAVVRVADFYKNSNLLIGSKSRVAGLTLRATDTDWSTGSGPDVSGPMLALVLAMTGRRAALDELGGDGLDQLKSALPK</sequence>
<proteinExistence type="predicted"/>
<dbReference type="InterPro" id="IPR017517">
    <property type="entry name" value="Maleyloyr_isom"/>
</dbReference>
<organism evidence="2 3">
    <name type="scientific">Rhodococcus opacus</name>
    <name type="common">Nocardia opaca</name>
    <dbReference type="NCBI Taxonomy" id="37919"/>
    <lineage>
        <taxon>Bacteria</taxon>
        <taxon>Bacillati</taxon>
        <taxon>Actinomycetota</taxon>
        <taxon>Actinomycetes</taxon>
        <taxon>Mycobacteriales</taxon>
        <taxon>Nocardiaceae</taxon>
        <taxon>Rhodococcus</taxon>
    </lineage>
</organism>
<protein>
    <recommendedName>
        <fullName evidence="1">Mycothiol-dependent maleylpyruvate isomerase metal-binding domain-containing protein</fullName>
    </recommendedName>
</protein>
<gene>
    <name evidence="2" type="ORF">EP51_20905</name>
</gene>
<dbReference type="NCBIfam" id="TIGR03083">
    <property type="entry name" value="maleylpyruvate isomerase family mycothiol-dependent enzyme"/>
    <property type="match status" value="1"/>
</dbReference>
<name>A0A076EMF9_RHOOP</name>
<dbReference type="Proteomes" id="UP000028488">
    <property type="component" value="Chromosome"/>
</dbReference>
<dbReference type="InterPro" id="IPR024344">
    <property type="entry name" value="MDMPI_metal-binding"/>
</dbReference>
<evidence type="ECO:0000259" key="1">
    <source>
        <dbReference type="Pfam" id="PF11716"/>
    </source>
</evidence>
<reference evidence="2 3" key="1">
    <citation type="submission" date="2014-07" db="EMBL/GenBank/DDBJ databases">
        <title>Genome Sequence of Rhodococcus opacus Strain R7, a Biodegrader of Mono- and Polycyclic Aromatic Hydrocarbons.</title>
        <authorList>
            <person name="Di Gennaro P."/>
            <person name="Zampolli J."/>
            <person name="Presti I."/>
            <person name="Cappelletti M."/>
            <person name="D'Ursi P."/>
            <person name="Orro A."/>
            <person name="Mezzelani A."/>
            <person name="Milanesi L."/>
        </authorList>
    </citation>
    <scope>NUCLEOTIDE SEQUENCE [LARGE SCALE GENOMIC DNA]</scope>
    <source>
        <strain evidence="2 3">R7</strain>
    </source>
</reference>
<dbReference type="AlphaFoldDB" id="A0A076EMF9"/>
<accession>A0A076EMF9</accession>
<dbReference type="Pfam" id="PF11716">
    <property type="entry name" value="MDMPI_N"/>
    <property type="match status" value="1"/>
</dbReference>
<dbReference type="InterPro" id="IPR034660">
    <property type="entry name" value="DinB/YfiT-like"/>
</dbReference>
<feature type="domain" description="Mycothiol-dependent maleylpyruvate isomerase metal-binding" evidence="1">
    <location>
        <begin position="11"/>
        <end position="95"/>
    </location>
</feature>
<dbReference type="SUPFAM" id="SSF109854">
    <property type="entry name" value="DinB/YfiT-like putative metalloenzymes"/>
    <property type="match status" value="1"/>
</dbReference>
<dbReference type="Gene3D" id="1.20.120.450">
    <property type="entry name" value="dinb family like domain"/>
    <property type="match status" value="1"/>
</dbReference>
<dbReference type="EMBL" id="CP008947">
    <property type="protein sequence ID" value="AII06971.1"/>
    <property type="molecule type" value="Genomic_DNA"/>
</dbReference>